<feature type="domain" description="HYDIN/VesB/CFA65-like Ig-like" evidence="6">
    <location>
        <begin position="63"/>
        <end position="167"/>
    </location>
</feature>
<dbReference type="GO" id="GO:0005737">
    <property type="term" value="C:cytoplasm"/>
    <property type="evidence" value="ECO:0007669"/>
    <property type="project" value="UniProtKB-SubCell"/>
</dbReference>
<organism evidence="7 8">
    <name type="scientific">Candidatus Gottesmanbacteria bacterium RIFCSPHIGHO2_01_FULL_39_10</name>
    <dbReference type="NCBI Taxonomy" id="1798375"/>
    <lineage>
        <taxon>Bacteria</taxon>
        <taxon>Candidatus Gottesmaniibacteriota</taxon>
    </lineage>
</organism>
<gene>
    <name evidence="7" type="ORF">A2773_06975</name>
</gene>
<evidence type="ECO:0000256" key="3">
    <source>
        <dbReference type="ARBA" id="ARBA00022490"/>
    </source>
</evidence>
<comment type="subcellular location">
    <subcellularLocation>
        <location evidence="1">Cell projection</location>
        <location evidence="1">Cilium</location>
    </subcellularLocation>
    <subcellularLocation>
        <location evidence="2">Cytoplasm</location>
    </subcellularLocation>
</comment>
<dbReference type="Gene3D" id="2.60.40.10">
    <property type="entry name" value="Immunoglobulins"/>
    <property type="match status" value="1"/>
</dbReference>
<dbReference type="InterPro" id="IPR013783">
    <property type="entry name" value="Ig-like_fold"/>
</dbReference>
<evidence type="ECO:0000256" key="4">
    <source>
        <dbReference type="ARBA" id="ARBA00023069"/>
    </source>
</evidence>
<accession>A0A1F5ZR51</accession>
<keyword evidence="4" id="KW-0969">Cilium</keyword>
<evidence type="ECO:0000256" key="1">
    <source>
        <dbReference type="ARBA" id="ARBA00004138"/>
    </source>
</evidence>
<evidence type="ECO:0000313" key="8">
    <source>
        <dbReference type="Proteomes" id="UP000177383"/>
    </source>
</evidence>
<protein>
    <recommendedName>
        <fullName evidence="6">HYDIN/VesB/CFA65-like Ig-like domain-containing protein</fullName>
    </recommendedName>
</protein>
<dbReference type="PANTHER" id="PTHR37833">
    <property type="entry name" value="LIPOPROTEIN-RELATED"/>
    <property type="match status" value="1"/>
</dbReference>
<sequence length="174" mass="18528">MKNFMSGEKIILALIGGFTLLAIAVIVVFSASEQKTTNSSTLVASYSAKDTDKPKAKASSLFSDLGKMKVSGEKAGKFTIENTGNKPLQLFGVSSSCGCTVGIITIDGQKSPEFGMHSKGTWTGTVDPGKKADLSVIYRPYIMPVSGTVTRDVFIQTNDPENAKLTFTVKAFVE</sequence>
<proteinExistence type="predicted"/>
<keyword evidence="3" id="KW-0963">Cytoplasm</keyword>
<evidence type="ECO:0000259" key="6">
    <source>
        <dbReference type="Pfam" id="PF22544"/>
    </source>
</evidence>
<dbReference type="AlphaFoldDB" id="A0A1F5ZR51"/>
<dbReference type="PANTHER" id="PTHR37833:SF1">
    <property type="entry name" value="SIGNAL PEPTIDE PROTEIN"/>
    <property type="match status" value="1"/>
</dbReference>
<evidence type="ECO:0000256" key="5">
    <source>
        <dbReference type="ARBA" id="ARBA00023273"/>
    </source>
</evidence>
<dbReference type="InterPro" id="IPR053879">
    <property type="entry name" value="HYDIN_VesB_CFA65-like_Ig"/>
</dbReference>
<reference evidence="7 8" key="1">
    <citation type="journal article" date="2016" name="Nat. Commun.">
        <title>Thousands of microbial genomes shed light on interconnected biogeochemical processes in an aquifer system.</title>
        <authorList>
            <person name="Anantharaman K."/>
            <person name="Brown C.T."/>
            <person name="Hug L.A."/>
            <person name="Sharon I."/>
            <person name="Castelle C.J."/>
            <person name="Probst A.J."/>
            <person name="Thomas B.C."/>
            <person name="Singh A."/>
            <person name="Wilkins M.J."/>
            <person name="Karaoz U."/>
            <person name="Brodie E.L."/>
            <person name="Williams K.H."/>
            <person name="Hubbard S.S."/>
            <person name="Banfield J.F."/>
        </authorList>
    </citation>
    <scope>NUCLEOTIDE SEQUENCE [LARGE SCALE GENOMIC DNA]</scope>
</reference>
<dbReference type="Proteomes" id="UP000177383">
    <property type="component" value="Unassembled WGS sequence"/>
</dbReference>
<comment type="caution">
    <text evidence="7">The sequence shown here is derived from an EMBL/GenBank/DDBJ whole genome shotgun (WGS) entry which is preliminary data.</text>
</comment>
<keyword evidence="5" id="KW-0966">Cell projection</keyword>
<evidence type="ECO:0000313" key="7">
    <source>
        <dbReference type="EMBL" id="OGG14815.1"/>
    </source>
</evidence>
<evidence type="ECO:0000256" key="2">
    <source>
        <dbReference type="ARBA" id="ARBA00004496"/>
    </source>
</evidence>
<name>A0A1F5ZR51_9BACT</name>
<dbReference type="STRING" id="1798375.A2773_06975"/>
<dbReference type="Pfam" id="PF22544">
    <property type="entry name" value="HYDIN_VesB_CFA65-like_Ig"/>
    <property type="match status" value="1"/>
</dbReference>
<dbReference type="EMBL" id="MFJE01000011">
    <property type="protein sequence ID" value="OGG14815.1"/>
    <property type="molecule type" value="Genomic_DNA"/>
</dbReference>